<sequence length="30" mass="3739">MKNKINDIIKSRRFNLGFLYLKIRNTEEKR</sequence>
<dbReference type="HOGENOM" id="CLU_3402876_0_0_9"/>
<gene>
    <name evidence="1" type="ordered locus">NT01CX_1279</name>
</gene>
<dbReference type="EMBL" id="CP000382">
    <property type="protein sequence ID" value="ABK61880.1"/>
    <property type="molecule type" value="Genomic_DNA"/>
</dbReference>
<protein>
    <submittedName>
        <fullName evidence="1">Uncharacterized protein</fullName>
    </submittedName>
</protein>
<reference evidence="1 2" key="1">
    <citation type="journal article" date="2006" name="Nat. Biotechnol.">
        <title>The genome and transcriptomes of the anti-tumor agent Clostridium novyi-NT.</title>
        <authorList>
            <person name="Bettegowda C."/>
            <person name="Huang X."/>
            <person name="Lin J."/>
            <person name="Cheong I."/>
            <person name="Kohli M."/>
            <person name="Szabo S.A."/>
            <person name="Zhang X."/>
            <person name="Diaz L.A. Jr."/>
            <person name="Velculescu V.E."/>
            <person name="Parmigiani G."/>
            <person name="Kinzler K.W."/>
            <person name="Vogelstein B."/>
            <person name="Zhou S."/>
        </authorList>
    </citation>
    <scope>NUCLEOTIDE SEQUENCE [LARGE SCALE GENOMIC DNA]</scope>
    <source>
        <strain evidence="1 2">NT</strain>
    </source>
</reference>
<dbReference type="KEGG" id="cno:NT01CX_1279"/>
<dbReference type="AlphaFoldDB" id="A0PYB0"/>
<evidence type="ECO:0000313" key="1">
    <source>
        <dbReference type="EMBL" id="ABK61880.1"/>
    </source>
</evidence>
<evidence type="ECO:0000313" key="2">
    <source>
        <dbReference type="Proteomes" id="UP000008220"/>
    </source>
</evidence>
<keyword evidence="2" id="KW-1185">Reference proteome</keyword>
<dbReference type="Proteomes" id="UP000008220">
    <property type="component" value="Chromosome"/>
</dbReference>
<organism evidence="1 2">
    <name type="scientific">Clostridium novyi (strain NT)</name>
    <dbReference type="NCBI Taxonomy" id="386415"/>
    <lineage>
        <taxon>Bacteria</taxon>
        <taxon>Bacillati</taxon>
        <taxon>Bacillota</taxon>
        <taxon>Clostridia</taxon>
        <taxon>Eubacteriales</taxon>
        <taxon>Clostridiaceae</taxon>
        <taxon>Clostridium</taxon>
    </lineage>
</organism>
<name>A0PYB0_CLONN</name>
<accession>A0PYB0</accession>
<proteinExistence type="predicted"/>